<reference evidence="2 3" key="1">
    <citation type="submission" date="2023-09" db="EMBL/GenBank/DDBJ databases">
        <authorList>
            <person name="Wang M."/>
        </authorList>
    </citation>
    <scope>NUCLEOTIDE SEQUENCE [LARGE SCALE GENOMIC DNA]</scope>
    <source>
        <strain evidence="2">GT-2023</strain>
        <tissue evidence="2">Liver</tissue>
    </source>
</reference>
<accession>A0ABR3NYL9</accession>
<proteinExistence type="predicted"/>
<evidence type="ECO:0000256" key="1">
    <source>
        <dbReference type="SAM" id="MobiDB-lite"/>
    </source>
</evidence>
<feature type="region of interest" description="Disordered" evidence="1">
    <location>
        <begin position="1"/>
        <end position="25"/>
    </location>
</feature>
<evidence type="ECO:0000313" key="2">
    <source>
        <dbReference type="EMBL" id="KAL1282135.1"/>
    </source>
</evidence>
<sequence>MYKWYDRKEGRAKLNSVSPRNHLPPHRVISSVERETDGRGERFVSLTSHGSDSLLQGCCHRAAGIPPPNLLLKIE</sequence>
<comment type="caution">
    <text evidence="2">The sequence shown here is derived from an EMBL/GenBank/DDBJ whole genome shotgun (WGS) entry which is preliminary data.</text>
</comment>
<organism evidence="2 3">
    <name type="scientific">Cirrhinus molitorella</name>
    <name type="common">mud carp</name>
    <dbReference type="NCBI Taxonomy" id="172907"/>
    <lineage>
        <taxon>Eukaryota</taxon>
        <taxon>Metazoa</taxon>
        <taxon>Chordata</taxon>
        <taxon>Craniata</taxon>
        <taxon>Vertebrata</taxon>
        <taxon>Euteleostomi</taxon>
        <taxon>Actinopterygii</taxon>
        <taxon>Neopterygii</taxon>
        <taxon>Teleostei</taxon>
        <taxon>Ostariophysi</taxon>
        <taxon>Cypriniformes</taxon>
        <taxon>Cyprinidae</taxon>
        <taxon>Labeoninae</taxon>
        <taxon>Labeonini</taxon>
        <taxon>Cirrhinus</taxon>
    </lineage>
</organism>
<keyword evidence="3" id="KW-1185">Reference proteome</keyword>
<name>A0ABR3NYL9_9TELE</name>
<evidence type="ECO:0000313" key="3">
    <source>
        <dbReference type="Proteomes" id="UP001558613"/>
    </source>
</evidence>
<protein>
    <submittedName>
        <fullName evidence="2">Uncharacterized protein</fullName>
    </submittedName>
</protein>
<dbReference type="EMBL" id="JAYMGO010000001">
    <property type="protein sequence ID" value="KAL1282135.1"/>
    <property type="molecule type" value="Genomic_DNA"/>
</dbReference>
<gene>
    <name evidence="2" type="ORF">QQF64_000938</name>
</gene>
<dbReference type="Proteomes" id="UP001558613">
    <property type="component" value="Unassembled WGS sequence"/>
</dbReference>
<feature type="compositionally biased region" description="Basic and acidic residues" evidence="1">
    <location>
        <begin position="1"/>
        <end position="12"/>
    </location>
</feature>